<proteinExistence type="predicted"/>
<protein>
    <submittedName>
        <fullName evidence="1">(rape) hypothetical protein</fullName>
    </submittedName>
</protein>
<accession>A0A816T7E8</accession>
<sequence>MEIKEMKTPKKIIKQILKWQERFASLPYATYRSRHTRLTLAIFPTMNTVACWLRPSTIYPTCRNYRPRRCPHHPPPLTNSANVRF</sequence>
<gene>
    <name evidence="1" type="ORF">DARMORV10_A05P04870.1</name>
</gene>
<reference evidence="1" key="1">
    <citation type="submission" date="2021-01" db="EMBL/GenBank/DDBJ databases">
        <authorList>
            <consortium name="Genoscope - CEA"/>
            <person name="William W."/>
        </authorList>
    </citation>
    <scope>NUCLEOTIDE SEQUENCE</scope>
</reference>
<name>A0A816T7E8_BRANA</name>
<dbReference type="EMBL" id="HG994359">
    <property type="protein sequence ID" value="CAF2094271.1"/>
    <property type="molecule type" value="Genomic_DNA"/>
</dbReference>
<dbReference type="Proteomes" id="UP001295469">
    <property type="component" value="Chromosome A05"/>
</dbReference>
<dbReference type="AlphaFoldDB" id="A0A816T7E8"/>
<organism evidence="1">
    <name type="scientific">Brassica napus</name>
    <name type="common">Rape</name>
    <dbReference type="NCBI Taxonomy" id="3708"/>
    <lineage>
        <taxon>Eukaryota</taxon>
        <taxon>Viridiplantae</taxon>
        <taxon>Streptophyta</taxon>
        <taxon>Embryophyta</taxon>
        <taxon>Tracheophyta</taxon>
        <taxon>Spermatophyta</taxon>
        <taxon>Magnoliopsida</taxon>
        <taxon>eudicotyledons</taxon>
        <taxon>Gunneridae</taxon>
        <taxon>Pentapetalae</taxon>
        <taxon>rosids</taxon>
        <taxon>malvids</taxon>
        <taxon>Brassicales</taxon>
        <taxon>Brassicaceae</taxon>
        <taxon>Brassiceae</taxon>
        <taxon>Brassica</taxon>
    </lineage>
</organism>
<evidence type="ECO:0000313" key="1">
    <source>
        <dbReference type="EMBL" id="CAF2094271.1"/>
    </source>
</evidence>